<organism evidence="11 12">
    <name type="scientific">Rhinopomastus cyanomelas</name>
    <name type="common">Common scimitarbill</name>
    <dbReference type="NCBI Taxonomy" id="113115"/>
    <lineage>
        <taxon>Eukaryota</taxon>
        <taxon>Metazoa</taxon>
        <taxon>Chordata</taxon>
        <taxon>Craniata</taxon>
        <taxon>Vertebrata</taxon>
        <taxon>Euteleostomi</taxon>
        <taxon>Archelosauria</taxon>
        <taxon>Archosauria</taxon>
        <taxon>Dinosauria</taxon>
        <taxon>Saurischia</taxon>
        <taxon>Theropoda</taxon>
        <taxon>Coelurosauria</taxon>
        <taxon>Aves</taxon>
        <taxon>Neognathae</taxon>
        <taxon>Neoaves</taxon>
        <taxon>Telluraves</taxon>
        <taxon>Coraciimorphae</taxon>
        <taxon>Bucerotiformes</taxon>
        <taxon>Rhinopomastidae</taxon>
        <taxon>Rhinopomastus</taxon>
    </lineage>
</organism>
<dbReference type="Pfam" id="PF06374">
    <property type="entry name" value="NDUF_C2"/>
    <property type="match status" value="1"/>
</dbReference>
<reference evidence="11 12" key="1">
    <citation type="submission" date="2019-09" db="EMBL/GenBank/DDBJ databases">
        <title>Bird 10,000 Genomes (B10K) Project - Family phase.</title>
        <authorList>
            <person name="Zhang G."/>
        </authorList>
    </citation>
    <scope>NUCLEOTIDE SEQUENCE [LARGE SCALE GENOMIC DNA]</scope>
    <source>
        <strain evidence="11">B10K-DU-002-35</strain>
        <tissue evidence="11">Muscle</tissue>
    </source>
</reference>
<evidence type="ECO:0000256" key="2">
    <source>
        <dbReference type="ARBA" id="ARBA00008674"/>
    </source>
</evidence>
<dbReference type="GO" id="GO:0005743">
    <property type="term" value="C:mitochondrial inner membrane"/>
    <property type="evidence" value="ECO:0007669"/>
    <property type="project" value="UniProtKB-SubCell"/>
</dbReference>
<gene>
    <name evidence="11" type="primary">Ndufc2</name>
    <name evidence="11" type="ORF">RHICYA_R15938</name>
</gene>
<evidence type="ECO:0000256" key="4">
    <source>
        <dbReference type="ARBA" id="ARBA00022660"/>
    </source>
</evidence>
<evidence type="ECO:0000256" key="1">
    <source>
        <dbReference type="ARBA" id="ARBA00004298"/>
    </source>
</evidence>
<keyword evidence="10" id="KW-0472">Membrane</keyword>
<proteinExistence type="inferred from homology"/>
<dbReference type="GO" id="GO:0006120">
    <property type="term" value="P:mitochondrial electron transport, NADH to ubiquinone"/>
    <property type="evidence" value="ECO:0007669"/>
    <property type="project" value="InterPro"/>
</dbReference>
<accession>A0A7L1NZH5</accession>
<evidence type="ECO:0000256" key="5">
    <source>
        <dbReference type="ARBA" id="ARBA00022692"/>
    </source>
</evidence>
<protein>
    <submittedName>
        <fullName evidence="11">NDUC2 dehydrogenase</fullName>
    </submittedName>
</protein>
<keyword evidence="5" id="KW-0812">Transmembrane</keyword>
<dbReference type="PANTHER" id="PTHR13099">
    <property type="entry name" value="NADH-UBIQUINONE OXIDOREDUCTASE SUBUNIT B14.5B"/>
    <property type="match status" value="1"/>
</dbReference>
<keyword evidence="7" id="KW-0249">Electron transport</keyword>
<keyword evidence="12" id="KW-1185">Reference proteome</keyword>
<evidence type="ECO:0000256" key="9">
    <source>
        <dbReference type="ARBA" id="ARBA00023128"/>
    </source>
</evidence>
<sequence length="64" mass="7821">GVHRQVLLTTIGWVAGYYLCRREEYIYAKKDREMFAYVRQHPEDFKTGEKKRIGELYEKFHPIR</sequence>
<dbReference type="AlphaFoldDB" id="A0A7L1NZH5"/>
<evidence type="ECO:0000256" key="6">
    <source>
        <dbReference type="ARBA" id="ARBA00022792"/>
    </source>
</evidence>
<feature type="non-terminal residue" evidence="11">
    <location>
        <position position="1"/>
    </location>
</feature>
<keyword evidence="8" id="KW-1133">Transmembrane helix</keyword>
<dbReference type="InterPro" id="IPR009423">
    <property type="entry name" value="NDUC2"/>
</dbReference>
<comment type="subcellular location">
    <subcellularLocation>
        <location evidence="1">Mitochondrion inner membrane</location>
        <topology evidence="1">Single-pass membrane protein</topology>
        <orientation evidence="1">Matrix side</orientation>
    </subcellularLocation>
</comment>
<comment type="similarity">
    <text evidence="2">Belongs to the complex I NDUFC2 subunit family.</text>
</comment>
<evidence type="ECO:0000256" key="3">
    <source>
        <dbReference type="ARBA" id="ARBA00022448"/>
    </source>
</evidence>
<evidence type="ECO:0000313" key="12">
    <source>
        <dbReference type="Proteomes" id="UP000565785"/>
    </source>
</evidence>
<dbReference type="OrthoDB" id="6329847at2759"/>
<evidence type="ECO:0000256" key="8">
    <source>
        <dbReference type="ARBA" id="ARBA00022989"/>
    </source>
</evidence>
<keyword evidence="6" id="KW-0999">Mitochondrion inner membrane</keyword>
<evidence type="ECO:0000256" key="10">
    <source>
        <dbReference type="ARBA" id="ARBA00023136"/>
    </source>
</evidence>
<keyword evidence="9" id="KW-0496">Mitochondrion</keyword>
<dbReference type="EMBL" id="VXBP01010766">
    <property type="protein sequence ID" value="NXO05381.1"/>
    <property type="molecule type" value="Genomic_DNA"/>
</dbReference>
<name>A0A7L1NZH5_RHICY</name>
<keyword evidence="3" id="KW-0813">Transport</keyword>
<feature type="non-terminal residue" evidence="11">
    <location>
        <position position="64"/>
    </location>
</feature>
<dbReference type="Proteomes" id="UP000565785">
    <property type="component" value="Unassembled WGS sequence"/>
</dbReference>
<evidence type="ECO:0000313" key="11">
    <source>
        <dbReference type="EMBL" id="NXO05381.1"/>
    </source>
</evidence>
<comment type="caution">
    <text evidence="11">The sequence shown here is derived from an EMBL/GenBank/DDBJ whole genome shotgun (WGS) entry which is preliminary data.</text>
</comment>
<evidence type="ECO:0000256" key="7">
    <source>
        <dbReference type="ARBA" id="ARBA00022982"/>
    </source>
</evidence>
<dbReference type="PANTHER" id="PTHR13099:SF0">
    <property type="entry name" value="NADH DEHYDROGENASE [UBIQUINONE] 1 SUBUNIT C2-RELATED"/>
    <property type="match status" value="1"/>
</dbReference>
<keyword evidence="4" id="KW-0679">Respiratory chain</keyword>